<protein>
    <recommendedName>
        <fullName evidence="3">DNA-directed DNA polymerase</fullName>
    </recommendedName>
</protein>
<dbReference type="PROSITE" id="PS00116">
    <property type="entry name" value="DNA_POLYMERASE_B"/>
    <property type="match status" value="1"/>
</dbReference>
<evidence type="ECO:0008006" key="3">
    <source>
        <dbReference type="Google" id="ProtNLM"/>
    </source>
</evidence>
<dbReference type="GO" id="GO:0003676">
    <property type="term" value="F:nucleic acid binding"/>
    <property type="evidence" value="ECO:0007669"/>
    <property type="project" value="InterPro"/>
</dbReference>
<dbReference type="EMBL" id="JAWWNJ010000149">
    <property type="protein sequence ID" value="KAK6981654.1"/>
    <property type="molecule type" value="Genomic_DNA"/>
</dbReference>
<evidence type="ECO:0000313" key="2">
    <source>
        <dbReference type="Proteomes" id="UP001362999"/>
    </source>
</evidence>
<dbReference type="AlphaFoldDB" id="A0AAV9ZIA9"/>
<dbReference type="SUPFAM" id="SSF56672">
    <property type="entry name" value="DNA/RNA polymerases"/>
    <property type="match status" value="1"/>
</dbReference>
<dbReference type="GO" id="GO:0000166">
    <property type="term" value="F:nucleotide binding"/>
    <property type="evidence" value="ECO:0007669"/>
    <property type="project" value="InterPro"/>
</dbReference>
<dbReference type="InterPro" id="IPR017964">
    <property type="entry name" value="DNA-dir_DNA_pol_B_CS"/>
</dbReference>
<name>A0AAV9ZIA9_9AGAR</name>
<comment type="caution">
    <text evidence="1">The sequence shown here is derived from an EMBL/GenBank/DDBJ whole genome shotgun (WGS) entry which is preliminary data.</text>
</comment>
<accession>A0AAV9ZIA9</accession>
<organism evidence="1 2">
    <name type="scientific">Favolaschia claudopus</name>
    <dbReference type="NCBI Taxonomy" id="2862362"/>
    <lineage>
        <taxon>Eukaryota</taxon>
        <taxon>Fungi</taxon>
        <taxon>Dikarya</taxon>
        <taxon>Basidiomycota</taxon>
        <taxon>Agaricomycotina</taxon>
        <taxon>Agaricomycetes</taxon>
        <taxon>Agaricomycetidae</taxon>
        <taxon>Agaricales</taxon>
        <taxon>Marasmiineae</taxon>
        <taxon>Mycenaceae</taxon>
        <taxon>Favolaschia</taxon>
    </lineage>
</organism>
<reference evidence="1 2" key="1">
    <citation type="journal article" date="2024" name="J Genomics">
        <title>Draft genome sequencing and assembly of Favolaschia claudopus CIRM-BRFM 2984 isolated from oak limbs.</title>
        <authorList>
            <person name="Navarro D."/>
            <person name="Drula E."/>
            <person name="Chaduli D."/>
            <person name="Cazenave R."/>
            <person name="Ahrendt S."/>
            <person name="Wang J."/>
            <person name="Lipzen A."/>
            <person name="Daum C."/>
            <person name="Barry K."/>
            <person name="Grigoriev I.V."/>
            <person name="Favel A."/>
            <person name="Rosso M.N."/>
            <person name="Martin F."/>
        </authorList>
    </citation>
    <scope>NUCLEOTIDE SEQUENCE [LARGE SCALE GENOMIC DNA]</scope>
    <source>
        <strain evidence="1 2">CIRM-BRFM 2984</strain>
    </source>
</reference>
<dbReference type="InterPro" id="IPR043502">
    <property type="entry name" value="DNA/RNA_pol_sf"/>
</dbReference>
<gene>
    <name evidence="1" type="ORF">R3P38DRAFT_417176</name>
</gene>
<dbReference type="Proteomes" id="UP001362999">
    <property type="component" value="Unassembled WGS sequence"/>
</dbReference>
<evidence type="ECO:0000313" key="1">
    <source>
        <dbReference type="EMBL" id="KAK6981654.1"/>
    </source>
</evidence>
<proteinExistence type="predicted"/>
<dbReference type="Gene3D" id="3.90.1600.10">
    <property type="entry name" value="Palm domain of DNA polymerase"/>
    <property type="match status" value="1"/>
</dbReference>
<keyword evidence="2" id="KW-1185">Reference proteome</keyword>
<dbReference type="InterPro" id="IPR023211">
    <property type="entry name" value="DNA_pol_palm_dom_sf"/>
</dbReference>
<sequence>MSIVKPETQLYNLSELEKILTTHKVLDAKEITENAFIVTYENEINKDILKKSGIDLAKLLNEDNKKDLENNDKYGYVSVSTAAAITAYGRIYINKLKIWILNNGGKIYYSDTDSLVTDIEVPSKLLGIELGLIKLEHKVKKGYFISSKTYLLELYDGKLIKKAKGVNSNSLTLEDYINMINNKKDIIASKTQSKANFTTGSVNIYNKNVTLRYNSYDKREKLFDKDGK</sequence>